<evidence type="ECO:0000313" key="3">
    <source>
        <dbReference type="Proteomes" id="UP000024635"/>
    </source>
</evidence>
<dbReference type="STRING" id="53326.A0A016V1W4"/>
<dbReference type="EMBL" id="JARK01001355">
    <property type="protein sequence ID" value="EYC21644.1"/>
    <property type="molecule type" value="Genomic_DNA"/>
</dbReference>
<feature type="region of interest" description="Disordered" evidence="1">
    <location>
        <begin position="294"/>
        <end position="354"/>
    </location>
</feature>
<keyword evidence="3" id="KW-1185">Reference proteome</keyword>
<protein>
    <submittedName>
        <fullName evidence="2">Uncharacterized protein</fullName>
    </submittedName>
</protein>
<feature type="region of interest" description="Disordered" evidence="1">
    <location>
        <begin position="78"/>
        <end position="104"/>
    </location>
</feature>
<dbReference type="AlphaFoldDB" id="A0A016V1W4"/>
<feature type="compositionally biased region" description="Polar residues" evidence="1">
    <location>
        <begin position="205"/>
        <end position="216"/>
    </location>
</feature>
<organism evidence="2 3">
    <name type="scientific">Ancylostoma ceylanicum</name>
    <dbReference type="NCBI Taxonomy" id="53326"/>
    <lineage>
        <taxon>Eukaryota</taxon>
        <taxon>Metazoa</taxon>
        <taxon>Ecdysozoa</taxon>
        <taxon>Nematoda</taxon>
        <taxon>Chromadorea</taxon>
        <taxon>Rhabditida</taxon>
        <taxon>Rhabditina</taxon>
        <taxon>Rhabditomorpha</taxon>
        <taxon>Strongyloidea</taxon>
        <taxon>Ancylostomatidae</taxon>
        <taxon>Ancylostomatinae</taxon>
        <taxon>Ancylostoma</taxon>
    </lineage>
</organism>
<feature type="compositionally biased region" description="Low complexity" evidence="1">
    <location>
        <begin position="110"/>
        <end position="123"/>
    </location>
</feature>
<feature type="region of interest" description="Disordered" evidence="1">
    <location>
        <begin position="475"/>
        <end position="546"/>
    </location>
</feature>
<dbReference type="OrthoDB" id="5824098at2759"/>
<comment type="caution">
    <text evidence="2">The sequence shown here is derived from an EMBL/GenBank/DDBJ whole genome shotgun (WGS) entry which is preliminary data.</text>
</comment>
<evidence type="ECO:0000313" key="2">
    <source>
        <dbReference type="EMBL" id="EYC21644.1"/>
    </source>
</evidence>
<name>A0A016V1W4_9BILA</name>
<dbReference type="Proteomes" id="UP000024635">
    <property type="component" value="Unassembled WGS sequence"/>
</dbReference>
<feature type="region of interest" description="Disordered" evidence="1">
    <location>
        <begin position="110"/>
        <end position="129"/>
    </location>
</feature>
<feature type="region of interest" description="Disordered" evidence="1">
    <location>
        <begin position="136"/>
        <end position="161"/>
    </location>
</feature>
<evidence type="ECO:0000256" key="1">
    <source>
        <dbReference type="SAM" id="MobiDB-lite"/>
    </source>
</evidence>
<feature type="compositionally biased region" description="Basic and acidic residues" evidence="1">
    <location>
        <begin position="338"/>
        <end position="349"/>
    </location>
</feature>
<feature type="compositionally biased region" description="Basic and acidic residues" evidence="1">
    <location>
        <begin position="305"/>
        <end position="323"/>
    </location>
</feature>
<accession>A0A016V1W4</accession>
<reference evidence="3" key="1">
    <citation type="journal article" date="2015" name="Nat. Genet.">
        <title>The genome and transcriptome of the zoonotic hookworm Ancylostoma ceylanicum identify infection-specific gene families.</title>
        <authorList>
            <person name="Schwarz E.M."/>
            <person name="Hu Y."/>
            <person name="Antoshechkin I."/>
            <person name="Miller M.M."/>
            <person name="Sternberg P.W."/>
            <person name="Aroian R.V."/>
        </authorList>
    </citation>
    <scope>NUCLEOTIDE SEQUENCE</scope>
    <source>
        <strain evidence="3">HY135</strain>
    </source>
</reference>
<gene>
    <name evidence="2" type="primary">Acey_s0019.g3940</name>
    <name evidence="2" type="ORF">Y032_0019g3940</name>
</gene>
<feature type="region of interest" description="Disordered" evidence="1">
    <location>
        <begin position="404"/>
        <end position="444"/>
    </location>
</feature>
<proteinExistence type="predicted"/>
<sequence length="546" mass="61043">MLTLHYSITGPENAHRRSRSICPFAAIEVEDTCGMNGAADGPLCSLISYVVPPGLSRVPVVGSTEVRPHINAPIETVSAKSKPGIAPTPPTETSTLPNDLTRPARPATDLRATRAASTASTGTNPSVPLVDETVHHKNQASPCPSPVKAPNRPPKKSCLTKNTTSNVVPARLNLKKKTVAFGKTVNVSQTIEGTSHSSKLKRQMNKTAASQPTMNDADNKENKPHDVVEQNGEQGSLFDILKDVKSSLEALKARDEERAEELRSIRRMVDDKGKEMDNLRGILADFFSKDCPRSADSLSYTLSRKKPEDTKSPPRRAEKDKKNRSPSSPVRQYSPLPRDGKNLARRDPDPNNVDDITFEEFRRLITTNPALRQFVSDILAEEKEVGMTHPVAVNWQRTGYAYRHKRSGRGDSPWRNVEEGEPTREPRLREDSRTRGPRGAKFTEKVTVERSIRCSPPELGQYSVDTRRYIADQILEDEDEGSQSMYRPGESVSYYPENLRTRGYGGDPVGSDDDQGPARRNYRDYAAIGERRRQRRDRRTDRFQDY</sequence>
<feature type="compositionally biased region" description="Basic and acidic residues" evidence="1">
    <location>
        <begin position="416"/>
        <end position="434"/>
    </location>
</feature>
<feature type="region of interest" description="Disordered" evidence="1">
    <location>
        <begin position="192"/>
        <end position="225"/>
    </location>
</feature>